<dbReference type="PANTHER" id="PTHR21057">
    <property type="entry name" value="PHOSPHO-2-DEHYDRO-3-DEOXYHEPTONATE ALDOLASE"/>
    <property type="match status" value="1"/>
</dbReference>
<name>A0AAE3XR11_9BACT</name>
<dbReference type="InterPro" id="IPR006218">
    <property type="entry name" value="DAHP1/KDSA"/>
</dbReference>
<comment type="pathway">
    <text evidence="3">Carbohydrate biosynthesis; 3-deoxy-D-manno-octulosonate biosynthesis; 3-deoxy-D-manno-octulosonate from D-ribulose 5-phosphate: step 2/3.</text>
</comment>
<evidence type="ECO:0000256" key="1">
    <source>
        <dbReference type="ARBA" id="ARBA00004496"/>
    </source>
</evidence>
<dbReference type="Pfam" id="PF00793">
    <property type="entry name" value="DAHP_synth_1"/>
    <property type="match status" value="1"/>
</dbReference>
<protein>
    <recommendedName>
        <fullName evidence="5">3-deoxy-8-phosphooctulonate synthase</fullName>
        <ecNumber evidence="5">2.5.1.55</ecNumber>
    </recommendedName>
</protein>
<evidence type="ECO:0000313" key="11">
    <source>
        <dbReference type="Proteomes" id="UP001185092"/>
    </source>
</evidence>
<dbReference type="EMBL" id="JAVDQD010000004">
    <property type="protein sequence ID" value="MDR6240419.1"/>
    <property type="molecule type" value="Genomic_DNA"/>
</dbReference>
<comment type="subcellular location">
    <subcellularLocation>
        <location evidence="1">Cytoplasm</location>
    </subcellularLocation>
</comment>
<gene>
    <name evidence="10" type="ORF">HNQ88_003485</name>
</gene>
<organism evidence="10 11">
    <name type="scientific">Aureibacter tunicatorum</name>
    <dbReference type="NCBI Taxonomy" id="866807"/>
    <lineage>
        <taxon>Bacteria</taxon>
        <taxon>Pseudomonadati</taxon>
        <taxon>Bacteroidota</taxon>
        <taxon>Cytophagia</taxon>
        <taxon>Cytophagales</taxon>
        <taxon>Persicobacteraceae</taxon>
        <taxon>Aureibacter</taxon>
    </lineage>
</organism>
<comment type="catalytic activity">
    <reaction evidence="8">
        <text>D-arabinose 5-phosphate + phosphoenolpyruvate + H2O = 3-deoxy-alpha-D-manno-2-octulosonate-8-phosphate + phosphate</text>
        <dbReference type="Rhea" id="RHEA:14053"/>
        <dbReference type="ChEBI" id="CHEBI:15377"/>
        <dbReference type="ChEBI" id="CHEBI:43474"/>
        <dbReference type="ChEBI" id="CHEBI:57693"/>
        <dbReference type="ChEBI" id="CHEBI:58702"/>
        <dbReference type="ChEBI" id="CHEBI:85985"/>
        <dbReference type="EC" id="2.5.1.55"/>
    </reaction>
</comment>
<evidence type="ECO:0000313" key="10">
    <source>
        <dbReference type="EMBL" id="MDR6240419.1"/>
    </source>
</evidence>
<dbReference type="InterPro" id="IPR006269">
    <property type="entry name" value="KDO8P_synthase"/>
</dbReference>
<dbReference type="InterPro" id="IPR013785">
    <property type="entry name" value="Aldolase_TIM"/>
</dbReference>
<evidence type="ECO:0000256" key="2">
    <source>
        <dbReference type="ARBA" id="ARBA00004756"/>
    </source>
</evidence>
<feature type="domain" description="DAHP synthetase I/KDSA" evidence="9">
    <location>
        <begin position="15"/>
        <end position="260"/>
    </location>
</feature>
<accession>A0AAE3XR11</accession>
<evidence type="ECO:0000256" key="5">
    <source>
        <dbReference type="ARBA" id="ARBA00012693"/>
    </source>
</evidence>
<dbReference type="GO" id="GO:0008676">
    <property type="term" value="F:3-deoxy-8-phosphooctulonate synthase activity"/>
    <property type="evidence" value="ECO:0007669"/>
    <property type="project" value="UniProtKB-EC"/>
</dbReference>
<evidence type="ECO:0000256" key="6">
    <source>
        <dbReference type="ARBA" id="ARBA00022490"/>
    </source>
</evidence>
<dbReference type="NCBIfam" id="TIGR01362">
    <property type="entry name" value="KDO8P_synth"/>
    <property type="match status" value="1"/>
</dbReference>
<sequence>MDSNTLYNKLKEGNFLISGPCVIEGEDMILRLAEKIKKISEDFDLTYIFKASFDKANRTSITSFRGPGMEEGLKILQKVKDQFDLPICTDIHESYQASPVSEVADILQIPAFLCRQTDLLVASAETGRIINIKKGQFLSGNDMKYPAQKVVDAGNDKVVLTERGNMMGYGNLVVDYRNIVDMKQFGFPVVMDVTHSTQKPGGLDGKSGGNRAYAPYLTAAAAAVGANGFFFEVHENPDEALCDGPNMVKLEDFKNILEIAFEGKRING</sequence>
<dbReference type="AlphaFoldDB" id="A0AAE3XR11"/>
<dbReference type="NCBIfam" id="NF003543">
    <property type="entry name" value="PRK05198.1"/>
    <property type="match status" value="1"/>
</dbReference>
<keyword evidence="7 10" id="KW-0808">Transferase</keyword>
<dbReference type="Proteomes" id="UP001185092">
    <property type="component" value="Unassembled WGS sequence"/>
</dbReference>
<dbReference type="RefSeq" id="WP_309940335.1">
    <property type="nucleotide sequence ID" value="NZ_AP025305.1"/>
</dbReference>
<evidence type="ECO:0000256" key="4">
    <source>
        <dbReference type="ARBA" id="ARBA00010499"/>
    </source>
</evidence>
<evidence type="ECO:0000259" key="9">
    <source>
        <dbReference type="Pfam" id="PF00793"/>
    </source>
</evidence>
<dbReference type="EC" id="2.5.1.55" evidence="5"/>
<dbReference type="GO" id="GO:0005737">
    <property type="term" value="C:cytoplasm"/>
    <property type="evidence" value="ECO:0007669"/>
    <property type="project" value="UniProtKB-SubCell"/>
</dbReference>
<evidence type="ECO:0000256" key="7">
    <source>
        <dbReference type="ARBA" id="ARBA00022679"/>
    </source>
</evidence>
<proteinExistence type="inferred from homology"/>
<reference evidence="10" key="1">
    <citation type="submission" date="2023-07" db="EMBL/GenBank/DDBJ databases">
        <title>Genomic Encyclopedia of Type Strains, Phase IV (KMG-IV): sequencing the most valuable type-strain genomes for metagenomic binning, comparative biology and taxonomic classification.</title>
        <authorList>
            <person name="Goeker M."/>
        </authorList>
    </citation>
    <scope>NUCLEOTIDE SEQUENCE</scope>
    <source>
        <strain evidence="10">DSM 26174</strain>
    </source>
</reference>
<keyword evidence="11" id="KW-1185">Reference proteome</keyword>
<comment type="similarity">
    <text evidence="4">Belongs to the KdsA family.</text>
</comment>
<dbReference type="SUPFAM" id="SSF51569">
    <property type="entry name" value="Aldolase"/>
    <property type="match status" value="1"/>
</dbReference>
<comment type="pathway">
    <text evidence="2">Bacterial outer membrane biogenesis; lipopolysaccharide biosynthesis.</text>
</comment>
<evidence type="ECO:0000256" key="3">
    <source>
        <dbReference type="ARBA" id="ARBA00004845"/>
    </source>
</evidence>
<dbReference type="Gene3D" id="3.20.20.70">
    <property type="entry name" value="Aldolase class I"/>
    <property type="match status" value="1"/>
</dbReference>
<comment type="caution">
    <text evidence="10">The sequence shown here is derived from an EMBL/GenBank/DDBJ whole genome shotgun (WGS) entry which is preliminary data.</text>
</comment>
<keyword evidence="6" id="KW-0963">Cytoplasm</keyword>
<evidence type="ECO:0000256" key="8">
    <source>
        <dbReference type="ARBA" id="ARBA00049112"/>
    </source>
</evidence>